<dbReference type="EMBL" id="PXYT01000027">
    <property type="protein sequence ID" value="PSR27317.1"/>
    <property type="molecule type" value="Genomic_DNA"/>
</dbReference>
<comment type="caution">
    <text evidence="3">The sequence shown here is derived from an EMBL/GenBank/DDBJ whole genome shotgun (WGS) entry which is preliminary data.</text>
</comment>
<gene>
    <name evidence="3" type="ORF">C7B43_12035</name>
</gene>
<feature type="transmembrane region" description="Helical" evidence="2">
    <location>
        <begin position="41"/>
        <end position="58"/>
    </location>
</feature>
<reference evidence="3 4" key="1">
    <citation type="journal article" date="2014" name="BMC Genomics">
        <title>Comparison of environmental and isolate Sulfobacillus genomes reveals diverse carbon, sulfur, nitrogen, and hydrogen metabolisms.</title>
        <authorList>
            <person name="Justice N.B."/>
            <person name="Norman A."/>
            <person name="Brown C.T."/>
            <person name="Singh A."/>
            <person name="Thomas B.C."/>
            <person name="Banfield J.F."/>
        </authorList>
    </citation>
    <scope>NUCLEOTIDE SEQUENCE [LARGE SCALE GENOMIC DNA]</scope>
    <source>
        <strain evidence="3">AMDSBA1</strain>
    </source>
</reference>
<keyword evidence="2" id="KW-0472">Membrane</keyword>
<name>A0A2T2WYJ4_9FIRM</name>
<proteinExistence type="predicted"/>
<evidence type="ECO:0000256" key="1">
    <source>
        <dbReference type="SAM" id="MobiDB-lite"/>
    </source>
</evidence>
<evidence type="ECO:0000256" key="2">
    <source>
        <dbReference type="SAM" id="Phobius"/>
    </source>
</evidence>
<feature type="region of interest" description="Disordered" evidence="1">
    <location>
        <begin position="1"/>
        <end position="25"/>
    </location>
</feature>
<evidence type="ECO:0000313" key="4">
    <source>
        <dbReference type="Proteomes" id="UP000242699"/>
    </source>
</evidence>
<evidence type="ECO:0000313" key="3">
    <source>
        <dbReference type="EMBL" id="PSR27317.1"/>
    </source>
</evidence>
<organism evidence="3 4">
    <name type="scientific">Sulfobacillus benefaciens</name>
    <dbReference type="NCBI Taxonomy" id="453960"/>
    <lineage>
        <taxon>Bacteria</taxon>
        <taxon>Bacillati</taxon>
        <taxon>Bacillota</taxon>
        <taxon>Clostridia</taxon>
        <taxon>Eubacteriales</taxon>
        <taxon>Clostridiales Family XVII. Incertae Sedis</taxon>
        <taxon>Sulfobacillus</taxon>
    </lineage>
</organism>
<dbReference type="AlphaFoldDB" id="A0A2T2WYJ4"/>
<dbReference type="Proteomes" id="UP000242699">
    <property type="component" value="Unassembled WGS sequence"/>
</dbReference>
<keyword evidence="2" id="KW-1133">Transmembrane helix</keyword>
<accession>A0A2T2WYJ4</accession>
<feature type="compositionally biased region" description="Low complexity" evidence="1">
    <location>
        <begin position="16"/>
        <end position="25"/>
    </location>
</feature>
<protein>
    <submittedName>
        <fullName evidence="3">Uncharacterized protein</fullName>
    </submittedName>
</protein>
<sequence>MATELSRRAQRRQTGSASAPEPASRAALKRLANERRMEREFAWAFAITLSLTTLYLIWRLPWGHHIPALVLHFMKSMQRI</sequence>
<keyword evidence="2" id="KW-0812">Transmembrane</keyword>